<proteinExistence type="predicted"/>
<organism evidence="2 3">
    <name type="scientific">candidate division WS6 bacterium GW2011_GWF2_39_15</name>
    <dbReference type="NCBI Taxonomy" id="1619100"/>
    <lineage>
        <taxon>Bacteria</taxon>
        <taxon>Candidatus Dojkabacteria</taxon>
    </lineage>
</organism>
<accession>A0A0G0MS73</accession>
<dbReference type="InterPro" id="IPR036415">
    <property type="entry name" value="Lamin_tail_dom_sf"/>
</dbReference>
<dbReference type="Proteomes" id="UP000034799">
    <property type="component" value="Unassembled WGS sequence"/>
</dbReference>
<gene>
    <name evidence="2" type="ORF">UT34_C0001G0063</name>
</gene>
<name>A0A0G0MS73_9BACT</name>
<dbReference type="Pfam" id="PF00932">
    <property type="entry name" value="LTD"/>
    <property type="match status" value="1"/>
</dbReference>
<feature type="domain" description="LTD" evidence="1">
    <location>
        <begin position="27"/>
        <end position="145"/>
    </location>
</feature>
<protein>
    <recommendedName>
        <fullName evidence="1">LTD domain-containing protein</fullName>
    </recommendedName>
</protein>
<sequence>MVQNTILKNIYGLLFLLSVFLLLIVAENIVERAYASASIVINEVMYDPQGTDTGYEWIELYNPLSIAISLNNWKIQTAGVTFSDTAILGNIEIPAHTYITICESKVPNCTSYVAKLSIQNGGSESDGLQILDSKGNVVDTVIYDSPNTNNLTKENGLIIDSAESATPSESGKSIGRKNHIDTDNSYNDFYIFEIPTFGIENTASEELAPTGQPPLQLLSLILLFILLVYSDRLIQKIIILIKKINATYKIKSYHK</sequence>
<comment type="caution">
    <text evidence="2">The sequence shown here is derived from an EMBL/GenBank/DDBJ whole genome shotgun (WGS) entry which is preliminary data.</text>
</comment>
<evidence type="ECO:0000313" key="3">
    <source>
        <dbReference type="Proteomes" id="UP000034799"/>
    </source>
</evidence>
<dbReference type="Gene3D" id="2.60.40.1260">
    <property type="entry name" value="Lamin Tail domain"/>
    <property type="match status" value="1"/>
</dbReference>
<reference evidence="2 3" key="1">
    <citation type="journal article" date="2015" name="Nature">
        <title>rRNA introns, odd ribosomes, and small enigmatic genomes across a large radiation of phyla.</title>
        <authorList>
            <person name="Brown C.T."/>
            <person name="Hug L.A."/>
            <person name="Thomas B.C."/>
            <person name="Sharon I."/>
            <person name="Castelle C.J."/>
            <person name="Singh A."/>
            <person name="Wilkins M.J."/>
            <person name="Williams K.H."/>
            <person name="Banfield J.F."/>
        </authorList>
    </citation>
    <scope>NUCLEOTIDE SEQUENCE [LARGE SCALE GENOMIC DNA]</scope>
</reference>
<dbReference type="SUPFAM" id="SSF74853">
    <property type="entry name" value="Lamin A/C globular tail domain"/>
    <property type="match status" value="1"/>
</dbReference>
<evidence type="ECO:0000313" key="2">
    <source>
        <dbReference type="EMBL" id="KKR06023.1"/>
    </source>
</evidence>
<dbReference type="PROSITE" id="PS51841">
    <property type="entry name" value="LTD"/>
    <property type="match status" value="1"/>
</dbReference>
<dbReference type="AlphaFoldDB" id="A0A0G0MS73"/>
<dbReference type="EMBL" id="LBWK01000001">
    <property type="protein sequence ID" value="KKR06023.1"/>
    <property type="molecule type" value="Genomic_DNA"/>
</dbReference>
<dbReference type="STRING" id="1619100.UT34_C0001G0063"/>
<evidence type="ECO:0000259" key="1">
    <source>
        <dbReference type="PROSITE" id="PS51841"/>
    </source>
</evidence>
<dbReference type="InterPro" id="IPR001322">
    <property type="entry name" value="Lamin_tail_dom"/>
</dbReference>